<dbReference type="Proteomes" id="UP000479710">
    <property type="component" value="Unassembled WGS sequence"/>
</dbReference>
<feature type="compositionally biased region" description="Basic and acidic residues" evidence="1">
    <location>
        <begin position="79"/>
        <end position="94"/>
    </location>
</feature>
<keyword evidence="3" id="KW-1185">Reference proteome</keyword>
<comment type="caution">
    <text evidence="2">The sequence shown here is derived from an EMBL/GenBank/DDBJ whole genome shotgun (WGS) entry which is preliminary data.</text>
</comment>
<evidence type="ECO:0000256" key="1">
    <source>
        <dbReference type="SAM" id="MobiDB-lite"/>
    </source>
</evidence>
<reference evidence="2 3" key="1">
    <citation type="submission" date="2019-11" db="EMBL/GenBank/DDBJ databases">
        <title>Whole genome sequence of Oryza granulata.</title>
        <authorList>
            <person name="Li W."/>
        </authorList>
    </citation>
    <scope>NUCLEOTIDE SEQUENCE [LARGE SCALE GENOMIC DNA]</scope>
    <source>
        <strain evidence="3">cv. Menghai</strain>
        <tissue evidence="2">Leaf</tissue>
    </source>
</reference>
<feature type="region of interest" description="Disordered" evidence="1">
    <location>
        <begin position="51"/>
        <end position="101"/>
    </location>
</feature>
<evidence type="ECO:0000313" key="3">
    <source>
        <dbReference type="Proteomes" id="UP000479710"/>
    </source>
</evidence>
<dbReference type="EMBL" id="SPHZ02000001">
    <property type="protein sequence ID" value="KAF0933075.1"/>
    <property type="molecule type" value="Genomic_DNA"/>
</dbReference>
<accession>A0A6G1F897</accession>
<protein>
    <submittedName>
        <fullName evidence="2">Uncharacterized protein</fullName>
    </submittedName>
</protein>
<feature type="compositionally biased region" description="Low complexity" evidence="1">
    <location>
        <begin position="61"/>
        <end position="73"/>
    </location>
</feature>
<sequence length="149" mass="16470">MDLTVSMGIEPLRFDLRKWTADMELGIYTGEGLPVEGPLVIPNRGEVVPSTATHNKEAEGRTATADGARAAEGLTRHGGRCEDVPGDGRREHGGGQRRPAQCLAERRELRWSGLGRRRRARKDGGGYGVRCEGAHRRRTGAQRRRCRWG</sequence>
<evidence type="ECO:0000313" key="2">
    <source>
        <dbReference type="EMBL" id="KAF0933075.1"/>
    </source>
</evidence>
<gene>
    <name evidence="2" type="ORF">E2562_013819</name>
</gene>
<name>A0A6G1F897_9ORYZ</name>
<organism evidence="2 3">
    <name type="scientific">Oryza meyeriana var. granulata</name>
    <dbReference type="NCBI Taxonomy" id="110450"/>
    <lineage>
        <taxon>Eukaryota</taxon>
        <taxon>Viridiplantae</taxon>
        <taxon>Streptophyta</taxon>
        <taxon>Embryophyta</taxon>
        <taxon>Tracheophyta</taxon>
        <taxon>Spermatophyta</taxon>
        <taxon>Magnoliopsida</taxon>
        <taxon>Liliopsida</taxon>
        <taxon>Poales</taxon>
        <taxon>Poaceae</taxon>
        <taxon>BOP clade</taxon>
        <taxon>Oryzoideae</taxon>
        <taxon>Oryzeae</taxon>
        <taxon>Oryzinae</taxon>
        <taxon>Oryza</taxon>
        <taxon>Oryza meyeriana</taxon>
    </lineage>
</organism>
<dbReference type="AlphaFoldDB" id="A0A6G1F897"/>
<proteinExistence type="predicted"/>